<reference evidence="1 2" key="1">
    <citation type="journal article" date="2010" name="Nature">
        <title>Genome sequencing and analysis of the model grass Brachypodium distachyon.</title>
        <authorList>
            <consortium name="International Brachypodium Initiative"/>
        </authorList>
    </citation>
    <scope>NUCLEOTIDE SEQUENCE [LARGE SCALE GENOMIC DNA]</scope>
    <source>
        <strain evidence="1 2">Bd21</strain>
    </source>
</reference>
<dbReference type="EMBL" id="CM000880">
    <property type="protein sequence ID" value="KQK14148.1"/>
    <property type="molecule type" value="Genomic_DNA"/>
</dbReference>
<dbReference type="OrthoDB" id="696485at2759"/>
<evidence type="ECO:0008006" key="4">
    <source>
        <dbReference type="Google" id="ProtNLM"/>
    </source>
</evidence>
<keyword evidence="3" id="KW-1185">Reference proteome</keyword>
<protein>
    <recommendedName>
        <fullName evidence="4">Reverse transcriptase zinc-binding domain-containing protein</fullName>
    </recommendedName>
</protein>
<gene>
    <name evidence="1" type="ORF">BRADI_1g14565v3</name>
</gene>
<evidence type="ECO:0000313" key="2">
    <source>
        <dbReference type="EnsemblPlants" id="KQK14148"/>
    </source>
</evidence>
<accession>A0A0Q3JQA4</accession>
<reference evidence="1" key="2">
    <citation type="submission" date="2017-06" db="EMBL/GenBank/DDBJ databases">
        <title>WGS assembly of Brachypodium distachyon.</title>
        <authorList>
            <consortium name="The International Brachypodium Initiative"/>
            <person name="Lucas S."/>
            <person name="Harmon-Smith M."/>
            <person name="Lail K."/>
            <person name="Tice H."/>
            <person name="Grimwood J."/>
            <person name="Bruce D."/>
            <person name="Barry K."/>
            <person name="Shu S."/>
            <person name="Lindquist E."/>
            <person name="Wang M."/>
            <person name="Pitluck S."/>
            <person name="Vogel J.P."/>
            <person name="Garvin D.F."/>
            <person name="Mockler T.C."/>
            <person name="Schmutz J."/>
            <person name="Rokhsar D."/>
            <person name="Bevan M.W."/>
        </authorList>
    </citation>
    <scope>NUCLEOTIDE SEQUENCE</scope>
    <source>
        <strain evidence="1">Bd21</strain>
    </source>
</reference>
<dbReference type="EnsemblPlants" id="KQK14148">
    <property type="protein sequence ID" value="KQK14148"/>
    <property type="gene ID" value="BRADI_1g14565v3"/>
</dbReference>
<sequence length="106" mass="12457">MFHCCEDESIQHLMFDCVVARVVWDKFEYTTGFKIGSFLDLAQHWLNDMIFTHCIWLNMNQVWGKILRNLKDWLQLLQGEAQVALSAHICWIVQELRAPSLLPPIP</sequence>
<dbReference type="InParanoid" id="A0A0Q3JQA4"/>
<evidence type="ECO:0000313" key="1">
    <source>
        <dbReference type="EMBL" id="KQK14148.1"/>
    </source>
</evidence>
<evidence type="ECO:0000313" key="3">
    <source>
        <dbReference type="Proteomes" id="UP000008810"/>
    </source>
</evidence>
<organism evidence="1">
    <name type="scientific">Brachypodium distachyon</name>
    <name type="common">Purple false brome</name>
    <name type="synonym">Trachynia distachya</name>
    <dbReference type="NCBI Taxonomy" id="15368"/>
    <lineage>
        <taxon>Eukaryota</taxon>
        <taxon>Viridiplantae</taxon>
        <taxon>Streptophyta</taxon>
        <taxon>Embryophyta</taxon>
        <taxon>Tracheophyta</taxon>
        <taxon>Spermatophyta</taxon>
        <taxon>Magnoliopsida</taxon>
        <taxon>Liliopsida</taxon>
        <taxon>Poales</taxon>
        <taxon>Poaceae</taxon>
        <taxon>BOP clade</taxon>
        <taxon>Pooideae</taxon>
        <taxon>Stipodae</taxon>
        <taxon>Brachypodieae</taxon>
        <taxon>Brachypodium</taxon>
    </lineage>
</organism>
<dbReference type="Gramene" id="KQK14148">
    <property type="protein sequence ID" value="KQK14148"/>
    <property type="gene ID" value="BRADI_1g14565v3"/>
</dbReference>
<reference evidence="2" key="3">
    <citation type="submission" date="2018-08" db="UniProtKB">
        <authorList>
            <consortium name="EnsemblPlants"/>
        </authorList>
    </citation>
    <scope>IDENTIFICATION</scope>
    <source>
        <strain evidence="2">cv. Bd21</strain>
    </source>
</reference>
<name>A0A0Q3JQA4_BRADI</name>
<dbReference type="AlphaFoldDB" id="A0A0Q3JQA4"/>
<proteinExistence type="predicted"/>
<dbReference type="Proteomes" id="UP000008810">
    <property type="component" value="Chromosome 1"/>
</dbReference>